<reference evidence="17" key="2">
    <citation type="submission" date="2007-04" db="EMBL/GenBank/DDBJ databases">
        <title>The genome of the human body louse.</title>
        <authorList>
            <consortium name="The Human Body Louse Genome Consortium"/>
            <person name="Kirkness E."/>
            <person name="Walenz B."/>
            <person name="Hass B."/>
            <person name="Bruggner R."/>
            <person name="Strausberg R."/>
        </authorList>
    </citation>
    <scope>NUCLEOTIDE SEQUENCE</scope>
    <source>
        <strain evidence="17">USDA</strain>
    </source>
</reference>
<evidence type="ECO:0000256" key="11">
    <source>
        <dbReference type="ARBA" id="ARBA00023254"/>
    </source>
</evidence>
<dbReference type="GO" id="GO:0003676">
    <property type="term" value="F:nucleic acid binding"/>
    <property type="evidence" value="ECO:0007669"/>
    <property type="project" value="InterPro"/>
</dbReference>
<feature type="region of interest" description="Disordered" evidence="14">
    <location>
        <begin position="1079"/>
        <end position="1102"/>
    </location>
</feature>
<dbReference type="STRING" id="121224.E0VCM0"/>
<dbReference type="InterPro" id="IPR027417">
    <property type="entry name" value="P-loop_NTPase"/>
</dbReference>
<evidence type="ECO:0000256" key="2">
    <source>
        <dbReference type="ARBA" id="ARBA00022473"/>
    </source>
</evidence>
<dbReference type="RefSeq" id="XP_002423864.1">
    <property type="nucleotide sequence ID" value="XM_002423819.1"/>
</dbReference>
<name>E0VCM0_PEDHC</name>
<evidence type="ECO:0000256" key="12">
    <source>
        <dbReference type="ARBA" id="ARBA00047984"/>
    </source>
</evidence>
<dbReference type="Pfam" id="PF00270">
    <property type="entry name" value="DEAD"/>
    <property type="match status" value="1"/>
</dbReference>
<dbReference type="EnsemblMetazoa" id="PHUM090360-RA">
    <property type="protein sequence ID" value="PHUM090360-PA"/>
    <property type="gene ID" value="PHUM090360"/>
</dbReference>
<dbReference type="InterPro" id="IPR002999">
    <property type="entry name" value="Tudor"/>
</dbReference>
<evidence type="ECO:0000313" key="18">
    <source>
        <dbReference type="EnsemblMetazoa" id="PHUM090360-PA"/>
    </source>
</evidence>
<dbReference type="InParanoid" id="E0VCM0"/>
<evidence type="ECO:0000259" key="16">
    <source>
        <dbReference type="PROSITE" id="PS51203"/>
    </source>
</evidence>
<proteinExistence type="predicted"/>
<evidence type="ECO:0000259" key="15">
    <source>
        <dbReference type="PROSITE" id="PS51192"/>
    </source>
</evidence>
<feature type="domain" description="Helicase ATP-binding" evidence="15">
    <location>
        <begin position="250"/>
        <end position="440"/>
    </location>
</feature>
<dbReference type="OrthoDB" id="249932at2759"/>
<evidence type="ECO:0000256" key="5">
    <source>
        <dbReference type="ARBA" id="ARBA00022782"/>
    </source>
</evidence>
<dbReference type="GO" id="GO:0003724">
    <property type="term" value="F:RNA helicase activity"/>
    <property type="evidence" value="ECO:0007669"/>
    <property type="project" value="UniProtKB-EC"/>
</dbReference>
<keyword evidence="10" id="KW-0943">RNA-mediated gene silencing</keyword>
<evidence type="ECO:0000256" key="13">
    <source>
        <dbReference type="SAM" id="Coils"/>
    </source>
</evidence>
<keyword evidence="8" id="KW-0067">ATP-binding</keyword>
<evidence type="ECO:0000256" key="6">
    <source>
        <dbReference type="ARBA" id="ARBA00022801"/>
    </source>
</evidence>
<comment type="catalytic activity">
    <reaction evidence="12">
        <text>ATP + H2O = ADP + phosphate + H(+)</text>
        <dbReference type="Rhea" id="RHEA:13065"/>
        <dbReference type="ChEBI" id="CHEBI:15377"/>
        <dbReference type="ChEBI" id="CHEBI:15378"/>
        <dbReference type="ChEBI" id="CHEBI:30616"/>
        <dbReference type="ChEBI" id="CHEBI:43474"/>
        <dbReference type="ChEBI" id="CHEBI:456216"/>
        <dbReference type="EC" id="3.6.4.13"/>
    </reaction>
</comment>
<dbReference type="Gene3D" id="2.30.30.140">
    <property type="match status" value="2"/>
</dbReference>
<keyword evidence="4" id="KW-0547">Nucleotide-binding</keyword>
<dbReference type="Gene3D" id="3.40.50.300">
    <property type="entry name" value="P-loop containing nucleotide triphosphate hydrolases"/>
    <property type="match status" value="2"/>
</dbReference>
<keyword evidence="2" id="KW-0217">Developmental protein</keyword>
<dbReference type="GO" id="GO:0031047">
    <property type="term" value="P:regulatory ncRNA-mediated gene silencing"/>
    <property type="evidence" value="ECO:0007669"/>
    <property type="project" value="UniProtKB-KW"/>
</dbReference>
<keyword evidence="3" id="KW-0677">Repeat</keyword>
<dbReference type="PROSITE" id="PS51203">
    <property type="entry name" value="CS"/>
    <property type="match status" value="1"/>
</dbReference>
<dbReference type="eggNOG" id="KOG0334">
    <property type="taxonomic scope" value="Eukaryota"/>
</dbReference>
<dbReference type="InterPro" id="IPR014001">
    <property type="entry name" value="Helicase_ATP-bd"/>
</dbReference>
<dbReference type="VEuPathDB" id="VectorBase:PHUM090360"/>
<gene>
    <name evidence="18" type="primary">8237972</name>
    <name evidence="17" type="ORF">Phum_PHUM090360</name>
</gene>
<keyword evidence="13" id="KW-0175">Coiled coil</keyword>
<evidence type="ECO:0000256" key="9">
    <source>
        <dbReference type="ARBA" id="ARBA00022871"/>
    </source>
</evidence>
<dbReference type="EMBL" id="DS235059">
    <property type="protein sequence ID" value="EEB11126.1"/>
    <property type="molecule type" value="Genomic_DNA"/>
</dbReference>
<dbReference type="GO" id="GO:0005524">
    <property type="term" value="F:ATP binding"/>
    <property type="evidence" value="ECO:0007669"/>
    <property type="project" value="UniProtKB-KW"/>
</dbReference>
<evidence type="ECO:0000313" key="17">
    <source>
        <dbReference type="EMBL" id="EEB11126.1"/>
    </source>
</evidence>
<keyword evidence="7 17" id="KW-0347">Helicase</keyword>
<dbReference type="EMBL" id="AAZO01001078">
    <property type="status" value="NOT_ANNOTATED_CDS"/>
    <property type="molecule type" value="Genomic_DNA"/>
</dbReference>
<dbReference type="FunCoup" id="E0VCM0">
    <property type="interactions" value="2"/>
</dbReference>
<evidence type="ECO:0000256" key="3">
    <source>
        <dbReference type="ARBA" id="ARBA00022737"/>
    </source>
</evidence>
<dbReference type="Proteomes" id="UP000009046">
    <property type="component" value="Unassembled WGS sequence"/>
</dbReference>
<keyword evidence="19" id="KW-1185">Reference proteome</keyword>
<dbReference type="GO" id="GO:0042078">
    <property type="term" value="P:germ-line stem cell division"/>
    <property type="evidence" value="ECO:0007669"/>
    <property type="project" value="TreeGrafter"/>
</dbReference>
<dbReference type="Pfam" id="PF00567">
    <property type="entry name" value="TUDOR"/>
    <property type="match status" value="1"/>
</dbReference>
<feature type="coiled-coil region" evidence="13">
    <location>
        <begin position="883"/>
        <end position="910"/>
    </location>
</feature>
<keyword evidence="5" id="KW-0221">Differentiation</keyword>
<evidence type="ECO:0000256" key="7">
    <source>
        <dbReference type="ARBA" id="ARBA00022806"/>
    </source>
</evidence>
<dbReference type="OMA" id="KCFFVDQ"/>
<dbReference type="KEGG" id="phu:Phum_PHUM090360"/>
<dbReference type="Gene3D" id="2.60.40.790">
    <property type="match status" value="1"/>
</dbReference>
<dbReference type="GO" id="GO:0007283">
    <property type="term" value="P:spermatogenesis"/>
    <property type="evidence" value="ECO:0007669"/>
    <property type="project" value="UniProtKB-KW"/>
</dbReference>
<dbReference type="SMART" id="SM00487">
    <property type="entry name" value="DEXDc"/>
    <property type="match status" value="1"/>
</dbReference>
<dbReference type="SUPFAM" id="SSF49764">
    <property type="entry name" value="HSP20-like chaperones"/>
    <property type="match status" value="1"/>
</dbReference>
<dbReference type="InterPro" id="IPR007052">
    <property type="entry name" value="CS_dom"/>
</dbReference>
<evidence type="ECO:0000256" key="10">
    <source>
        <dbReference type="ARBA" id="ARBA00023158"/>
    </source>
</evidence>
<dbReference type="PANTHER" id="PTHR22655:SF2">
    <property type="entry name" value="ATP-DEPENDENT RNA HELICASE TDRD12-RELATED"/>
    <property type="match status" value="1"/>
</dbReference>
<dbReference type="HOGENOM" id="CLU_258162_0_0_1"/>
<sequence>MIQNFHLLINNFLEFSLLSFSGTKSIRQGKQEQVEENLQEVLPNRNLIAKFLSCRRNSTLLTNSNKGENTNSESTFTINKLIGNDKIKKNENDGDGNNKHLLQFQNEKFLEDESNNLSVLSSSIDLKCEKNTNIINNDDTFNDKYSEKNNFDNPNLDEIFLIRNPMIRLQSDASVALKTKTNQSNKEESLKILPYYENNFNYFRPFVLFKDFVFEPKTKFKDLNIRNEILTNLMNCGRFENLSPLQQWAIPAMSFQQNVLILGSSKTGKTLGYVISVIDVVKKKCAEEESFGNGPIAVIICSSSRVCEFVYSIFNALLGKFNKNPSTNNFNISIVMAYGGGNEMDVKLTNGCHILISTSYYIVRLLEYSIVTNFERLKCLVLDEIDIISEKPFKQNVQLILEKAKQSTQNRYCQKIFCGEKWTENVEILAKNYLENYFLVIGSYAEAAIYSKLRPSIYLVKAQHKPEFVMDKIRDELKKILILCESTDEALDVHNYLKNKNINSSVAHEKMLSCQIRDICHSWKICDGQFVIVATDDVVNELKINDVDMLIHYSLTVSKKVTTSDIIILDENNGRQIPQIVDFVVRLNGNVPDVIREKCKEIERKLEVSKEARICEKLLTLGKCINMKSCCKRHALVNDIDSSSQLPSSGWINFSVLKVHNPTNICAIKSFVLNKEVFYRAEIRDYIKVNKHNQPLIVNVRLLDEGDYVQLTAKELLEIPYEIAKIPSTAIEVKIVGIQPLGYDQTWSKFATNYAKGLLTKNYEKDLSWRGKIIIAMKDTLFLDCVLLTRALHNVKTNSVDLIYQENLIQNGYAVKNAEHFSRLKKLCIEGGISVFTPNENKNDLLSKEKFDCCEPDWAFLSENVEKVCFLSGHDASTFFLRLEKFSKLLEDLEKACEKEAGEKNKKNLDKNDLSPGMFCLAKFNNERWVRGRIDSKENDFYNIYLIDHGKFSIVNKFDVTTISCHLIRQLPCQAIEFNFIGVKIHENNNLTEISREMDKFFDNENNFIYCYGIEKNLKSKITGGKKYGCNLLNGINGKSLNKYLIDIKMGSMVECEKEFLINIESKILKGKDDEKNFFENEEEEEKNKESENLTSDYSTCENESNSFSSSFLSDELLFENENEIQFLKEFATNVLDIPMEKLADESLKTNENGKEENMDSKESQTEKIILESRTKKPEVMIRDKILTPQIRWSQNSFSINIKILINNIEKYKCDCSVTNFLFRCEVDGKYYAVDIKFNGVVNPQTTKITLKTFYANINIRKLNSMLWSRLTRDDGKNHFVLRDSEVEEKKDDIISLAIESAKKNIESGILKEGIRLKTIVSYTDSDSSDFDDGFMDSGDEFNV</sequence>
<dbReference type="PROSITE" id="PS51192">
    <property type="entry name" value="HELICASE_ATP_BIND_1"/>
    <property type="match status" value="1"/>
</dbReference>
<evidence type="ECO:0000256" key="14">
    <source>
        <dbReference type="SAM" id="MobiDB-lite"/>
    </source>
</evidence>
<keyword evidence="6" id="KW-0378">Hydrolase</keyword>
<accession>E0VCM0</accession>
<feature type="domain" description="CS" evidence="16">
    <location>
        <begin position="1186"/>
        <end position="1272"/>
    </location>
</feature>
<evidence type="ECO:0000313" key="19">
    <source>
        <dbReference type="Proteomes" id="UP000009046"/>
    </source>
</evidence>
<dbReference type="CTD" id="8237972"/>
<keyword evidence="9" id="KW-0744">Spermatogenesis</keyword>
<reference evidence="17" key="1">
    <citation type="submission" date="2007-04" db="EMBL/GenBank/DDBJ databases">
        <title>Annotation of Pediculus humanus corporis strain USDA.</title>
        <authorList>
            <person name="Kirkness E."/>
            <person name="Hannick L."/>
            <person name="Hass B."/>
            <person name="Bruggner R."/>
            <person name="Lawson D."/>
            <person name="Bidwell S."/>
            <person name="Joardar V."/>
            <person name="Caler E."/>
            <person name="Walenz B."/>
            <person name="Inman J."/>
            <person name="Schobel S."/>
            <person name="Galinsky K."/>
            <person name="Amedeo P."/>
            <person name="Strausberg R."/>
        </authorList>
    </citation>
    <scope>NUCLEOTIDE SEQUENCE</scope>
    <source>
        <strain evidence="17">USDA</strain>
    </source>
</reference>
<dbReference type="GeneID" id="8237972"/>
<evidence type="ECO:0000256" key="8">
    <source>
        <dbReference type="ARBA" id="ARBA00022840"/>
    </source>
</evidence>
<dbReference type="InterPro" id="IPR011545">
    <property type="entry name" value="DEAD/DEAH_box_helicase_dom"/>
</dbReference>
<reference evidence="18" key="3">
    <citation type="submission" date="2020-05" db="UniProtKB">
        <authorList>
            <consortium name="EnsemblMetazoa"/>
        </authorList>
    </citation>
    <scope>IDENTIFICATION</scope>
    <source>
        <strain evidence="18">USDA</strain>
    </source>
</reference>
<protein>
    <recommendedName>
        <fullName evidence="1">RNA helicase</fullName>
        <ecNumber evidence="1">3.6.4.13</ecNumber>
    </recommendedName>
</protein>
<evidence type="ECO:0000256" key="1">
    <source>
        <dbReference type="ARBA" id="ARBA00012552"/>
    </source>
</evidence>
<dbReference type="SUPFAM" id="SSF63748">
    <property type="entry name" value="Tudor/PWWP/MBT"/>
    <property type="match status" value="2"/>
</dbReference>
<evidence type="ECO:0000256" key="4">
    <source>
        <dbReference type="ARBA" id="ARBA00022741"/>
    </source>
</evidence>
<dbReference type="InterPro" id="IPR008978">
    <property type="entry name" value="HSP20-like_chaperone"/>
</dbReference>
<dbReference type="GO" id="GO:0051321">
    <property type="term" value="P:meiotic cell cycle"/>
    <property type="evidence" value="ECO:0007669"/>
    <property type="project" value="UniProtKB-KW"/>
</dbReference>
<dbReference type="SUPFAM" id="SSF52540">
    <property type="entry name" value="P-loop containing nucleoside triphosphate hydrolases"/>
    <property type="match status" value="2"/>
</dbReference>
<organism>
    <name type="scientific">Pediculus humanus subsp. corporis</name>
    <name type="common">Body louse</name>
    <dbReference type="NCBI Taxonomy" id="121224"/>
    <lineage>
        <taxon>Eukaryota</taxon>
        <taxon>Metazoa</taxon>
        <taxon>Ecdysozoa</taxon>
        <taxon>Arthropoda</taxon>
        <taxon>Hexapoda</taxon>
        <taxon>Insecta</taxon>
        <taxon>Pterygota</taxon>
        <taxon>Neoptera</taxon>
        <taxon>Paraneoptera</taxon>
        <taxon>Psocodea</taxon>
        <taxon>Troctomorpha</taxon>
        <taxon>Phthiraptera</taxon>
        <taxon>Anoplura</taxon>
        <taxon>Pediculidae</taxon>
        <taxon>Pediculus</taxon>
    </lineage>
</organism>
<dbReference type="PANTHER" id="PTHR22655">
    <property type="entry name" value="ATP-DEPENDENT RNA HELICASE TDRD12-RELATED"/>
    <property type="match status" value="1"/>
</dbReference>
<dbReference type="EC" id="3.6.4.13" evidence="1"/>
<dbReference type="GO" id="GO:0016787">
    <property type="term" value="F:hydrolase activity"/>
    <property type="evidence" value="ECO:0007669"/>
    <property type="project" value="UniProtKB-KW"/>
</dbReference>
<keyword evidence="11" id="KW-0469">Meiosis</keyword>